<evidence type="ECO:0008006" key="15">
    <source>
        <dbReference type="Google" id="ProtNLM"/>
    </source>
</evidence>
<dbReference type="Pfam" id="PF00999">
    <property type="entry name" value="Na_H_Exchanger"/>
    <property type="match status" value="1"/>
</dbReference>
<keyword evidence="8 10" id="KW-0472">Membrane</keyword>
<accession>A0ABQ8H4S9</accession>
<keyword evidence="4 10" id="KW-0812">Transmembrane</keyword>
<keyword evidence="6 10" id="KW-1133">Transmembrane helix</keyword>
<evidence type="ECO:0000256" key="5">
    <source>
        <dbReference type="ARBA" id="ARBA00022958"/>
    </source>
</evidence>
<proteinExistence type="inferred from homology"/>
<name>A0ABQ8H4S9_9ROSI</name>
<feature type="transmembrane region" description="Helical" evidence="10">
    <location>
        <begin position="244"/>
        <end position="265"/>
    </location>
</feature>
<organism evidence="13 14">
    <name type="scientific">Xanthoceras sorbifolium</name>
    <dbReference type="NCBI Taxonomy" id="99658"/>
    <lineage>
        <taxon>Eukaryota</taxon>
        <taxon>Viridiplantae</taxon>
        <taxon>Streptophyta</taxon>
        <taxon>Embryophyta</taxon>
        <taxon>Tracheophyta</taxon>
        <taxon>Spermatophyta</taxon>
        <taxon>Magnoliopsida</taxon>
        <taxon>eudicotyledons</taxon>
        <taxon>Gunneridae</taxon>
        <taxon>Pentapetalae</taxon>
        <taxon>rosids</taxon>
        <taxon>malvids</taxon>
        <taxon>Sapindales</taxon>
        <taxon>Sapindaceae</taxon>
        <taxon>Xanthoceroideae</taxon>
        <taxon>Xanthoceras</taxon>
    </lineage>
</organism>
<dbReference type="Pfam" id="PF23259">
    <property type="entry name" value="CHX17_C"/>
    <property type="match status" value="1"/>
</dbReference>
<feature type="domain" description="Cation/H+ exchanger transmembrane" evidence="11">
    <location>
        <begin position="151"/>
        <end position="507"/>
    </location>
</feature>
<gene>
    <name evidence="13" type="ORF">JRO89_XS14G0100300</name>
</gene>
<dbReference type="InterPro" id="IPR006153">
    <property type="entry name" value="Cation/H_exchanger_TM"/>
</dbReference>
<evidence type="ECO:0000256" key="4">
    <source>
        <dbReference type="ARBA" id="ARBA00022692"/>
    </source>
</evidence>
<feature type="transmembrane region" description="Helical" evidence="10">
    <location>
        <begin position="305"/>
        <end position="327"/>
    </location>
</feature>
<evidence type="ECO:0000256" key="8">
    <source>
        <dbReference type="ARBA" id="ARBA00023136"/>
    </source>
</evidence>
<evidence type="ECO:0000256" key="7">
    <source>
        <dbReference type="ARBA" id="ARBA00023065"/>
    </source>
</evidence>
<feature type="transmembrane region" description="Helical" evidence="10">
    <location>
        <begin position="491"/>
        <end position="512"/>
    </location>
</feature>
<evidence type="ECO:0000256" key="1">
    <source>
        <dbReference type="ARBA" id="ARBA00004141"/>
    </source>
</evidence>
<evidence type="ECO:0000256" key="9">
    <source>
        <dbReference type="ARBA" id="ARBA00038341"/>
    </source>
</evidence>
<reference evidence="13 14" key="1">
    <citation type="submission" date="2021-02" db="EMBL/GenBank/DDBJ databases">
        <title>Plant Genome Project.</title>
        <authorList>
            <person name="Zhang R.-G."/>
        </authorList>
    </citation>
    <scope>NUCLEOTIDE SEQUENCE [LARGE SCALE GENOMIC DNA]</scope>
    <source>
        <tissue evidence="13">Leaves</tissue>
    </source>
</reference>
<dbReference type="PANTHER" id="PTHR32468:SF108">
    <property type="entry name" value="CATION_H(+) ANTIPORTER 15-LIKE"/>
    <property type="match status" value="1"/>
</dbReference>
<keyword evidence="3" id="KW-0633">Potassium transport</keyword>
<dbReference type="InterPro" id="IPR050794">
    <property type="entry name" value="CPA2_transporter"/>
</dbReference>
<protein>
    <recommendedName>
        <fullName evidence="15">Cation/H+ exchanger domain-containing protein</fullName>
    </recommendedName>
</protein>
<keyword evidence="14" id="KW-1185">Reference proteome</keyword>
<evidence type="ECO:0000313" key="14">
    <source>
        <dbReference type="Proteomes" id="UP000827721"/>
    </source>
</evidence>
<sequence length="851" mass="95148">MLYKILLTEDSEENYRENHLDECSVNKFVAKNIGNPGVVFKKFKTNKSLQALNIVRSVENNYLLVGKLRGPHSRLEQEMNPWVDYKELGVIGDMLATSYFGGGLMSILVMHSIGDVNDSSSISFLDDINGSSFSSSYNFRDRNNVQYHHQCGIILGPSVMGRNKEMMNLICHPENLMLSNTMSAIGGIYFIFINSVKMDKSRILLTAKKAWNVGLTCYAVPCSISLIVFYQLQTYIPELTTGVFPVYLFALSSQSFLPVTAHALGELNLLTSDLGQLAISSVTVHEIIGWFLTCLAMFLQAEEAAQWIGILTVFSFLALTTFSIFVLRPLMLWIIRNTPEGKPVDETYVRGILLAPLITGVLSDILGSAYFPGAFIMGLIIPAGPPLGSAIVDKCELMLSEIFLPFLYIRIGQLTNVYSVTDWKAFGAFQFTLATGYVGKVAGSLVSLLCFKTGIRTALLLGFILNIKGVLEFVISSRWRMFKYLDDASHTAFVISNVLVTAIVTPLIQIFYKPETRLEMSHLTEIQTRTLQATPLHCELRVLCCFHCEDNVPGIITLLRAFSPTENSPICNYAVHVIELIGRATPLLDTYESKSRKPMPNSTDRIMRALSECSKASILSIVIQPFRMIAPYKVMHEMVCKLAQDKYIPLIILPFPENLEVHGKTACLRSFIANVEDNSPCTVGIFVDRNPPRYSDSTKWSFRVALFFLGGPDDREALALALRMSGNPGVSITLYRILLKEDSEKDYRENHLDECLVNRFIAKNISNPGVVFKEFKANKSLQVFDTVRSMENKYELVLVGKRRGSHSNLEEEMNPWVEYKELGVIGDMLASSDFGGGLMSILVMQSTMVED</sequence>
<feature type="transmembrane region" description="Helical" evidence="10">
    <location>
        <begin position="213"/>
        <end position="232"/>
    </location>
</feature>
<keyword evidence="2" id="KW-0813">Transport</keyword>
<evidence type="ECO:0000256" key="3">
    <source>
        <dbReference type="ARBA" id="ARBA00022538"/>
    </source>
</evidence>
<dbReference type="PANTHER" id="PTHR32468">
    <property type="entry name" value="CATION/H + ANTIPORTER"/>
    <property type="match status" value="1"/>
</dbReference>
<dbReference type="InterPro" id="IPR038770">
    <property type="entry name" value="Na+/solute_symporter_sf"/>
</dbReference>
<feature type="transmembrane region" description="Helical" evidence="10">
    <location>
        <begin position="458"/>
        <end position="479"/>
    </location>
</feature>
<evidence type="ECO:0000313" key="13">
    <source>
        <dbReference type="EMBL" id="KAH7548316.1"/>
    </source>
</evidence>
<dbReference type="InterPro" id="IPR057290">
    <property type="entry name" value="CHX17_C"/>
</dbReference>
<evidence type="ECO:0000259" key="12">
    <source>
        <dbReference type="Pfam" id="PF23259"/>
    </source>
</evidence>
<feature type="transmembrane region" description="Helical" evidence="10">
    <location>
        <begin position="428"/>
        <end position="451"/>
    </location>
</feature>
<comment type="subcellular location">
    <subcellularLocation>
        <location evidence="1">Membrane</location>
        <topology evidence="1">Multi-pass membrane protein</topology>
    </subcellularLocation>
</comment>
<dbReference type="Proteomes" id="UP000827721">
    <property type="component" value="Unassembled WGS sequence"/>
</dbReference>
<dbReference type="EMBL" id="JAFEMO010000014">
    <property type="protein sequence ID" value="KAH7548316.1"/>
    <property type="molecule type" value="Genomic_DNA"/>
</dbReference>
<comment type="similarity">
    <text evidence="9">Belongs to the monovalent cation:proton antiporter 2 (CPA2) transporter (TC 2.A.37) family. CHX (TC 2.A.37.4) subfamily.</text>
</comment>
<keyword evidence="7" id="KW-0406">Ion transport</keyword>
<evidence type="ECO:0000259" key="11">
    <source>
        <dbReference type="Pfam" id="PF00999"/>
    </source>
</evidence>
<comment type="caution">
    <text evidence="13">The sequence shown here is derived from an EMBL/GenBank/DDBJ whole genome shotgun (WGS) entry which is preliminary data.</text>
</comment>
<evidence type="ECO:0000256" key="2">
    <source>
        <dbReference type="ARBA" id="ARBA00022448"/>
    </source>
</evidence>
<feature type="transmembrane region" description="Helical" evidence="10">
    <location>
        <begin position="348"/>
        <end position="371"/>
    </location>
</feature>
<evidence type="ECO:0000256" key="6">
    <source>
        <dbReference type="ARBA" id="ARBA00022989"/>
    </source>
</evidence>
<feature type="transmembrane region" description="Helical" evidence="10">
    <location>
        <begin position="176"/>
        <end position="193"/>
    </location>
</feature>
<feature type="domain" description="Cation/H(+) antiporter C-terminal" evidence="12">
    <location>
        <begin position="702"/>
        <end position="845"/>
    </location>
</feature>
<keyword evidence="5" id="KW-0630">Potassium</keyword>
<feature type="transmembrane region" description="Helical" evidence="10">
    <location>
        <begin position="277"/>
        <end position="299"/>
    </location>
</feature>
<dbReference type="Gene3D" id="1.20.1530.20">
    <property type="match status" value="1"/>
</dbReference>
<evidence type="ECO:0000256" key="10">
    <source>
        <dbReference type="SAM" id="Phobius"/>
    </source>
</evidence>